<dbReference type="Proteomes" id="UP000694557">
    <property type="component" value="Unassembled WGS sequence"/>
</dbReference>
<proteinExistence type="predicted"/>
<keyword evidence="1" id="KW-1133">Transmembrane helix</keyword>
<reference evidence="2" key="2">
    <citation type="submission" date="2025-09" db="UniProtKB">
        <authorList>
            <consortium name="Ensembl"/>
        </authorList>
    </citation>
    <scope>IDENTIFICATION</scope>
</reference>
<reference evidence="2" key="1">
    <citation type="submission" date="2025-08" db="UniProtKB">
        <authorList>
            <consortium name="Ensembl"/>
        </authorList>
    </citation>
    <scope>IDENTIFICATION</scope>
</reference>
<name>A0A8C7MSL2_ONCKI</name>
<dbReference type="GeneTree" id="ENSGT01080000259225"/>
<dbReference type="AlphaFoldDB" id="A0A8C7MSL2"/>
<feature type="transmembrane region" description="Helical" evidence="1">
    <location>
        <begin position="71"/>
        <end position="95"/>
    </location>
</feature>
<accession>A0A8C7MSL2</accession>
<evidence type="ECO:0000313" key="3">
    <source>
        <dbReference type="Proteomes" id="UP000694557"/>
    </source>
</evidence>
<feature type="transmembrane region" description="Helical" evidence="1">
    <location>
        <begin position="101"/>
        <end position="119"/>
    </location>
</feature>
<feature type="transmembrane region" description="Helical" evidence="1">
    <location>
        <begin position="24"/>
        <end position="50"/>
    </location>
</feature>
<keyword evidence="1" id="KW-0812">Transmembrane</keyword>
<keyword evidence="1" id="KW-0472">Membrane</keyword>
<organism evidence="2 3">
    <name type="scientific">Oncorhynchus kisutch</name>
    <name type="common">Coho salmon</name>
    <name type="synonym">Salmo kisutch</name>
    <dbReference type="NCBI Taxonomy" id="8019"/>
    <lineage>
        <taxon>Eukaryota</taxon>
        <taxon>Metazoa</taxon>
        <taxon>Chordata</taxon>
        <taxon>Craniata</taxon>
        <taxon>Vertebrata</taxon>
        <taxon>Euteleostomi</taxon>
        <taxon>Actinopterygii</taxon>
        <taxon>Neopterygii</taxon>
        <taxon>Teleostei</taxon>
        <taxon>Protacanthopterygii</taxon>
        <taxon>Salmoniformes</taxon>
        <taxon>Salmonidae</taxon>
        <taxon>Salmoninae</taxon>
        <taxon>Oncorhynchus</taxon>
    </lineage>
</organism>
<dbReference type="Ensembl" id="ENSOKIT00005081368.1">
    <property type="protein sequence ID" value="ENSOKIP00005076348.1"/>
    <property type="gene ID" value="ENSOKIG00005032998.1"/>
</dbReference>
<evidence type="ECO:0000256" key="1">
    <source>
        <dbReference type="SAM" id="Phobius"/>
    </source>
</evidence>
<feature type="transmembrane region" description="Helical" evidence="1">
    <location>
        <begin position="131"/>
        <end position="149"/>
    </location>
</feature>
<sequence length="211" mass="24753">MLWVFIVVSASCYGYLLWWQHHVMGIYCGGSIMLWVFIVVAASCYGYLLWWQHHVRDIYCGGSIMLWHHVMGIYCGGSIMLWVFIVVSVSCYGYLLWRQHHVMGIYCGGSIMLWVFIVAHHVMGIYCGGSIMLWVFIVAAASCYGYLLWRQHHVMGMLFTDRDWGVYSPKECALSQQTFFLLKLLTRSKRRSIEHECPFCWYFFVFVKRGM</sequence>
<keyword evidence="3" id="KW-1185">Reference proteome</keyword>
<protein>
    <submittedName>
        <fullName evidence="2">Uncharacterized protein</fullName>
    </submittedName>
</protein>
<evidence type="ECO:0000313" key="2">
    <source>
        <dbReference type="Ensembl" id="ENSOKIP00005076348.1"/>
    </source>
</evidence>